<organism evidence="3 4">
    <name type="scientific">Tanacetum coccineum</name>
    <dbReference type="NCBI Taxonomy" id="301880"/>
    <lineage>
        <taxon>Eukaryota</taxon>
        <taxon>Viridiplantae</taxon>
        <taxon>Streptophyta</taxon>
        <taxon>Embryophyta</taxon>
        <taxon>Tracheophyta</taxon>
        <taxon>Spermatophyta</taxon>
        <taxon>Magnoliopsida</taxon>
        <taxon>eudicotyledons</taxon>
        <taxon>Gunneridae</taxon>
        <taxon>Pentapetalae</taxon>
        <taxon>asterids</taxon>
        <taxon>campanulids</taxon>
        <taxon>Asterales</taxon>
        <taxon>Asteraceae</taxon>
        <taxon>Asteroideae</taxon>
        <taxon>Anthemideae</taxon>
        <taxon>Anthemidinae</taxon>
        <taxon>Tanacetum</taxon>
    </lineage>
</organism>
<sequence length="162" mass="18131">MAPKRRATTTTTTTPVTNAQLKALIGQGVVDALAARDADRSRNGDGNHNSGTGSRRTEQTARECTYTDFLKCQPMNFKGTEGVVGLTQWFERIEIVFNISNYAVKNQVKFATCTLYGVALTWCKSHVNGQDTTHSMPWNTLMKMMTAKYCPRNEIKKLEMEI</sequence>
<evidence type="ECO:0000313" key="3">
    <source>
        <dbReference type="EMBL" id="GJT56120.1"/>
    </source>
</evidence>
<name>A0ABQ5EYT4_9ASTR</name>
<dbReference type="Pfam" id="PF03732">
    <property type="entry name" value="Retrotrans_gag"/>
    <property type="match status" value="1"/>
</dbReference>
<reference evidence="3" key="2">
    <citation type="submission" date="2022-01" db="EMBL/GenBank/DDBJ databases">
        <authorList>
            <person name="Yamashiro T."/>
            <person name="Shiraishi A."/>
            <person name="Satake H."/>
            <person name="Nakayama K."/>
        </authorList>
    </citation>
    <scope>NUCLEOTIDE SEQUENCE</scope>
</reference>
<feature type="region of interest" description="Disordered" evidence="1">
    <location>
        <begin position="36"/>
        <end position="59"/>
    </location>
</feature>
<dbReference type="EMBL" id="BQNB010016816">
    <property type="protein sequence ID" value="GJT56120.1"/>
    <property type="molecule type" value="Genomic_DNA"/>
</dbReference>
<dbReference type="Proteomes" id="UP001151760">
    <property type="component" value="Unassembled WGS sequence"/>
</dbReference>
<reference evidence="3" key="1">
    <citation type="journal article" date="2022" name="Int. J. Mol. Sci.">
        <title>Draft Genome of Tanacetum Coccineum: Genomic Comparison of Closely Related Tanacetum-Family Plants.</title>
        <authorList>
            <person name="Yamashiro T."/>
            <person name="Shiraishi A."/>
            <person name="Nakayama K."/>
            <person name="Satake H."/>
        </authorList>
    </citation>
    <scope>NUCLEOTIDE SEQUENCE</scope>
</reference>
<gene>
    <name evidence="3" type="ORF">Tco_0991174</name>
</gene>
<feature type="compositionally biased region" description="Basic and acidic residues" evidence="1">
    <location>
        <begin position="36"/>
        <end position="45"/>
    </location>
</feature>
<protein>
    <submittedName>
        <fullName evidence="3">Alkaline ceramidase-like protein</fullName>
    </submittedName>
</protein>
<comment type="caution">
    <text evidence="3">The sequence shown here is derived from an EMBL/GenBank/DDBJ whole genome shotgun (WGS) entry which is preliminary data.</text>
</comment>
<keyword evidence="4" id="KW-1185">Reference proteome</keyword>
<feature type="domain" description="Retrotransposon gag" evidence="2">
    <location>
        <begin position="109"/>
        <end position="162"/>
    </location>
</feature>
<accession>A0ABQ5EYT4</accession>
<proteinExistence type="predicted"/>
<evidence type="ECO:0000256" key="1">
    <source>
        <dbReference type="SAM" id="MobiDB-lite"/>
    </source>
</evidence>
<evidence type="ECO:0000313" key="4">
    <source>
        <dbReference type="Proteomes" id="UP001151760"/>
    </source>
</evidence>
<evidence type="ECO:0000259" key="2">
    <source>
        <dbReference type="Pfam" id="PF03732"/>
    </source>
</evidence>
<dbReference type="InterPro" id="IPR005162">
    <property type="entry name" value="Retrotrans_gag_dom"/>
</dbReference>